<dbReference type="EMBL" id="LR796973">
    <property type="protein sequence ID" value="CAB4178984.1"/>
    <property type="molecule type" value="Genomic_DNA"/>
</dbReference>
<organism evidence="1">
    <name type="scientific">uncultured Caudovirales phage</name>
    <dbReference type="NCBI Taxonomy" id="2100421"/>
    <lineage>
        <taxon>Viruses</taxon>
        <taxon>Duplodnaviria</taxon>
        <taxon>Heunggongvirae</taxon>
        <taxon>Uroviricota</taxon>
        <taxon>Caudoviricetes</taxon>
        <taxon>Peduoviridae</taxon>
        <taxon>Maltschvirus</taxon>
        <taxon>Maltschvirus maltsch</taxon>
    </lineage>
</organism>
<evidence type="ECO:0000313" key="4">
    <source>
        <dbReference type="EMBL" id="CAB4192149.1"/>
    </source>
</evidence>
<reference evidence="1" key="1">
    <citation type="submission" date="2020-05" db="EMBL/GenBank/DDBJ databases">
        <authorList>
            <person name="Chiriac C."/>
            <person name="Salcher M."/>
            <person name="Ghai R."/>
            <person name="Kavagutti S V."/>
        </authorList>
    </citation>
    <scope>NUCLEOTIDE SEQUENCE</scope>
</reference>
<evidence type="ECO:0000313" key="5">
    <source>
        <dbReference type="EMBL" id="CAB4215956.1"/>
    </source>
</evidence>
<proteinExistence type="predicted"/>
<gene>
    <name evidence="2" type="ORF">UFOVP1028_24</name>
    <name evidence="3" type="ORF">UFOVP1187_41</name>
    <name evidence="4" type="ORF">UFOVP1235_12</name>
    <name evidence="5" type="ORF">UFOVP1488_41</name>
    <name evidence="1" type="ORF">UFOVP960_35</name>
</gene>
<protein>
    <submittedName>
        <fullName evidence="1">Uncharacterized protein</fullName>
    </submittedName>
</protein>
<dbReference type="EMBL" id="LR796913">
    <property type="protein sequence ID" value="CAB4174255.1"/>
    <property type="molecule type" value="Genomic_DNA"/>
</dbReference>
<sequence>MKEALRLFLRDSIEAGITLVVALQFTMPGDLADAKRQALIILTAVGASTWAVFRRVMLPAILQWIYPKGA</sequence>
<dbReference type="EMBL" id="LR797191">
    <property type="protein sequence ID" value="CAB4192149.1"/>
    <property type="molecule type" value="Genomic_DNA"/>
</dbReference>
<dbReference type="EMBL" id="LR797134">
    <property type="protein sequence ID" value="CAB4189458.1"/>
    <property type="molecule type" value="Genomic_DNA"/>
</dbReference>
<name>A0A6J5PYJ6_9CAUD</name>
<evidence type="ECO:0000313" key="1">
    <source>
        <dbReference type="EMBL" id="CAB4174255.1"/>
    </source>
</evidence>
<accession>A0A6J5PYJ6</accession>
<evidence type="ECO:0000313" key="3">
    <source>
        <dbReference type="EMBL" id="CAB4189458.1"/>
    </source>
</evidence>
<evidence type="ECO:0000313" key="2">
    <source>
        <dbReference type="EMBL" id="CAB4178984.1"/>
    </source>
</evidence>
<dbReference type="EMBL" id="LR797432">
    <property type="protein sequence ID" value="CAB4215956.1"/>
    <property type="molecule type" value="Genomic_DNA"/>
</dbReference>